<reference evidence="2" key="1">
    <citation type="journal article" date="2020" name="Fungal Divers.">
        <title>Resolving the Mortierellaceae phylogeny through synthesis of multi-gene phylogenetics and phylogenomics.</title>
        <authorList>
            <person name="Vandepol N."/>
            <person name="Liber J."/>
            <person name="Desiro A."/>
            <person name="Na H."/>
            <person name="Kennedy M."/>
            <person name="Barry K."/>
            <person name="Grigoriev I.V."/>
            <person name="Miller A.N."/>
            <person name="O'Donnell K."/>
            <person name="Stajich J.E."/>
            <person name="Bonito G."/>
        </authorList>
    </citation>
    <scope>NUCLEOTIDE SEQUENCE</scope>
    <source>
        <strain evidence="2">KOD1015</strain>
    </source>
</reference>
<feature type="compositionally biased region" description="Basic and acidic residues" evidence="1">
    <location>
        <begin position="17"/>
        <end position="36"/>
    </location>
</feature>
<feature type="compositionally biased region" description="Basic and acidic residues" evidence="1">
    <location>
        <begin position="103"/>
        <end position="114"/>
    </location>
</feature>
<feature type="compositionally biased region" description="Basic residues" evidence="1">
    <location>
        <begin position="219"/>
        <end position="231"/>
    </location>
</feature>
<feature type="compositionally biased region" description="Polar residues" evidence="1">
    <location>
        <begin position="52"/>
        <end position="66"/>
    </location>
</feature>
<comment type="caution">
    <text evidence="2">The sequence shown here is derived from an EMBL/GenBank/DDBJ whole genome shotgun (WGS) entry which is preliminary data.</text>
</comment>
<feature type="region of interest" description="Disordered" evidence="1">
    <location>
        <begin position="1"/>
        <end position="238"/>
    </location>
</feature>
<gene>
    <name evidence="2" type="ORF">BGW38_009115</name>
</gene>
<protein>
    <submittedName>
        <fullName evidence="2">Uncharacterized protein</fullName>
    </submittedName>
</protein>
<feature type="compositionally biased region" description="Polar residues" evidence="1">
    <location>
        <begin position="274"/>
        <end position="292"/>
    </location>
</feature>
<organism evidence="2 3">
    <name type="scientific">Lunasporangiospora selenospora</name>
    <dbReference type="NCBI Taxonomy" id="979761"/>
    <lineage>
        <taxon>Eukaryota</taxon>
        <taxon>Fungi</taxon>
        <taxon>Fungi incertae sedis</taxon>
        <taxon>Mucoromycota</taxon>
        <taxon>Mortierellomycotina</taxon>
        <taxon>Mortierellomycetes</taxon>
        <taxon>Mortierellales</taxon>
        <taxon>Mortierellaceae</taxon>
        <taxon>Lunasporangiospora</taxon>
    </lineage>
</organism>
<accession>A0A9P6K9A6</accession>
<feature type="non-terminal residue" evidence="2">
    <location>
        <position position="1"/>
    </location>
</feature>
<keyword evidence="3" id="KW-1185">Reference proteome</keyword>
<dbReference type="Proteomes" id="UP000780801">
    <property type="component" value="Unassembled WGS sequence"/>
</dbReference>
<dbReference type="EMBL" id="JAABOA010006555">
    <property type="protein sequence ID" value="KAF9558603.1"/>
    <property type="molecule type" value="Genomic_DNA"/>
</dbReference>
<feature type="compositionally biased region" description="Polar residues" evidence="1">
    <location>
        <begin position="116"/>
        <end position="136"/>
    </location>
</feature>
<feature type="region of interest" description="Disordered" evidence="1">
    <location>
        <begin position="266"/>
        <end position="326"/>
    </location>
</feature>
<proteinExistence type="predicted"/>
<dbReference type="AlphaFoldDB" id="A0A9P6K9A6"/>
<feature type="compositionally biased region" description="Gly residues" evidence="1">
    <location>
        <begin position="301"/>
        <end position="313"/>
    </location>
</feature>
<feature type="compositionally biased region" description="Polar residues" evidence="1">
    <location>
        <begin position="183"/>
        <end position="192"/>
    </location>
</feature>
<evidence type="ECO:0000313" key="2">
    <source>
        <dbReference type="EMBL" id="KAF9558603.1"/>
    </source>
</evidence>
<evidence type="ECO:0000256" key="1">
    <source>
        <dbReference type="SAM" id="MobiDB-lite"/>
    </source>
</evidence>
<evidence type="ECO:0000313" key="3">
    <source>
        <dbReference type="Proteomes" id="UP000780801"/>
    </source>
</evidence>
<feature type="compositionally biased region" description="Polar residues" evidence="1">
    <location>
        <begin position="1"/>
        <end position="16"/>
    </location>
</feature>
<name>A0A9P6K9A6_9FUNG</name>
<feature type="non-terminal residue" evidence="2">
    <location>
        <position position="326"/>
    </location>
</feature>
<sequence>VESSMNNGFTSRTSLSEMKDEKSKESHNVPHSREENSASSEPVTVALKNEGKSTGSSSRPLSPNHTQRQEHQDSTWPQEPARDEECYSLPPPPPLLPSSSSEPEDRNSQYERHSPHQPTFASESNAGLVAYNNQGRTPMEIDAVNAAHAMLTSRRRSRSPSPSLHENRDPYTEMGGSQRRRLSNSPSTSQDDNCADPYMSGSGAMGGGGGAKRELAIRKVPKVYPPRRPRMRPIPVEPLTMTIRSDSALSTLASAAVAIQDHKGPLSTLEVPSFSPTLTTSGLNEPPTTISTPVPIAPGRSGAGRGGGGVGGGEEAHKNATNESGG</sequence>